<sequence length="46" mass="5463">MYSPRLQAHSQHRKVSAQCSSELECFHSTREMYSSFQLTVYLRILL</sequence>
<organism evidence="1">
    <name type="scientific">Anguilla anguilla</name>
    <name type="common">European freshwater eel</name>
    <name type="synonym">Muraena anguilla</name>
    <dbReference type="NCBI Taxonomy" id="7936"/>
    <lineage>
        <taxon>Eukaryota</taxon>
        <taxon>Metazoa</taxon>
        <taxon>Chordata</taxon>
        <taxon>Craniata</taxon>
        <taxon>Vertebrata</taxon>
        <taxon>Euteleostomi</taxon>
        <taxon>Actinopterygii</taxon>
        <taxon>Neopterygii</taxon>
        <taxon>Teleostei</taxon>
        <taxon>Anguilliformes</taxon>
        <taxon>Anguillidae</taxon>
        <taxon>Anguilla</taxon>
    </lineage>
</organism>
<accession>A0A0E9T4V5</accession>
<reference evidence="1" key="2">
    <citation type="journal article" date="2015" name="Fish Shellfish Immunol.">
        <title>Early steps in the European eel (Anguilla anguilla)-Vibrio vulnificus interaction in the gills: Role of the RtxA13 toxin.</title>
        <authorList>
            <person name="Callol A."/>
            <person name="Pajuelo D."/>
            <person name="Ebbesson L."/>
            <person name="Teles M."/>
            <person name="MacKenzie S."/>
            <person name="Amaro C."/>
        </authorList>
    </citation>
    <scope>NUCLEOTIDE SEQUENCE</scope>
</reference>
<proteinExistence type="predicted"/>
<evidence type="ECO:0000313" key="1">
    <source>
        <dbReference type="EMBL" id="JAH48457.1"/>
    </source>
</evidence>
<dbReference type="EMBL" id="GBXM01060120">
    <property type="protein sequence ID" value="JAH48457.1"/>
    <property type="molecule type" value="Transcribed_RNA"/>
</dbReference>
<protein>
    <submittedName>
        <fullName evidence="1">Uncharacterized protein</fullName>
    </submittedName>
</protein>
<reference evidence="1" key="1">
    <citation type="submission" date="2014-11" db="EMBL/GenBank/DDBJ databases">
        <authorList>
            <person name="Amaro Gonzalez C."/>
        </authorList>
    </citation>
    <scope>NUCLEOTIDE SEQUENCE</scope>
</reference>
<name>A0A0E9T4V5_ANGAN</name>
<dbReference type="AlphaFoldDB" id="A0A0E9T4V5"/>